<comment type="caution">
    <text evidence="2">The sequence shown here is derived from an EMBL/GenBank/DDBJ whole genome shotgun (WGS) entry which is preliminary data.</text>
</comment>
<gene>
    <name evidence="2" type="ORF">OC846_006899</name>
</gene>
<dbReference type="AlphaFoldDB" id="A0AAN6JQ45"/>
<name>A0AAN6JQ45_9BASI</name>
<protein>
    <submittedName>
        <fullName evidence="2">Uncharacterized protein</fullName>
    </submittedName>
</protein>
<keyword evidence="3" id="KW-1185">Reference proteome</keyword>
<organism evidence="2 3">
    <name type="scientific">Tilletia horrida</name>
    <dbReference type="NCBI Taxonomy" id="155126"/>
    <lineage>
        <taxon>Eukaryota</taxon>
        <taxon>Fungi</taxon>
        <taxon>Dikarya</taxon>
        <taxon>Basidiomycota</taxon>
        <taxon>Ustilaginomycotina</taxon>
        <taxon>Exobasidiomycetes</taxon>
        <taxon>Tilletiales</taxon>
        <taxon>Tilletiaceae</taxon>
        <taxon>Tilletia</taxon>
    </lineage>
</organism>
<dbReference type="EMBL" id="JAPDMZ010000692">
    <property type="protein sequence ID" value="KAK0541920.1"/>
    <property type="molecule type" value="Genomic_DNA"/>
</dbReference>
<dbReference type="Proteomes" id="UP001176517">
    <property type="component" value="Unassembled WGS sequence"/>
</dbReference>
<evidence type="ECO:0000313" key="3">
    <source>
        <dbReference type="Proteomes" id="UP001176517"/>
    </source>
</evidence>
<evidence type="ECO:0000256" key="1">
    <source>
        <dbReference type="SAM" id="MobiDB-lite"/>
    </source>
</evidence>
<feature type="region of interest" description="Disordered" evidence="1">
    <location>
        <begin position="33"/>
        <end position="52"/>
    </location>
</feature>
<accession>A0AAN6JQ45</accession>
<evidence type="ECO:0000313" key="2">
    <source>
        <dbReference type="EMBL" id="KAK0541920.1"/>
    </source>
</evidence>
<reference evidence="2" key="1">
    <citation type="journal article" date="2023" name="PhytoFront">
        <title>Draft Genome Resources of Seven Strains of Tilletia horrida, Causal Agent of Kernel Smut of Rice.</title>
        <authorList>
            <person name="Khanal S."/>
            <person name="Antony Babu S."/>
            <person name="Zhou X.G."/>
        </authorList>
    </citation>
    <scope>NUCLEOTIDE SEQUENCE</scope>
    <source>
        <strain evidence="2">TX6</strain>
    </source>
</reference>
<feature type="non-terminal residue" evidence="2">
    <location>
        <position position="1"/>
    </location>
</feature>
<sequence>SVGNGNQEVQQALTRNIVPSNIQARMLLRQPTSCAEDDGDITEPSHYAGEPGPLLRLTVRLPQAVEEDQDHLLG</sequence>
<proteinExistence type="predicted"/>